<feature type="compositionally biased region" description="Polar residues" evidence="1">
    <location>
        <begin position="39"/>
        <end position="58"/>
    </location>
</feature>
<reference evidence="3" key="1">
    <citation type="submission" date="2025-08" db="UniProtKB">
        <authorList>
            <consortium name="RefSeq"/>
        </authorList>
    </citation>
    <scope>IDENTIFICATION</scope>
    <source>
        <tissue evidence="3">Blood</tissue>
    </source>
</reference>
<dbReference type="SUPFAM" id="SSF47391">
    <property type="entry name" value="Dimerization-anchoring domain of cAMP-dependent PK regulatory subunit"/>
    <property type="match status" value="1"/>
</dbReference>
<feature type="compositionally biased region" description="Polar residues" evidence="1">
    <location>
        <begin position="134"/>
        <end position="179"/>
    </location>
</feature>
<proteinExistence type="predicted"/>
<name>A0AA97J2N4_EUBMA</name>
<dbReference type="CDD" id="cd22975">
    <property type="entry name" value="DD_TEX55"/>
    <property type="match status" value="1"/>
</dbReference>
<accession>A0AA97J2N4</accession>
<dbReference type="AlphaFoldDB" id="A0AA97J2N4"/>
<feature type="region of interest" description="Disordered" evidence="1">
    <location>
        <begin position="1"/>
        <end position="23"/>
    </location>
</feature>
<keyword evidence="2" id="KW-1185">Reference proteome</keyword>
<feature type="region of interest" description="Disordered" evidence="1">
    <location>
        <begin position="126"/>
        <end position="179"/>
    </location>
</feature>
<dbReference type="InterPro" id="IPR040760">
    <property type="entry name" value="Tex55"/>
</dbReference>
<dbReference type="InterPro" id="IPR048377">
    <property type="entry name" value="TEX55_DD"/>
</dbReference>
<sequence length="256" mass="28703">MGDETRLGPEMAGRGQLREQGSLEGQLLSRRVLITEVQADSESPASTFESFEATSQTLVELPMDEPVEDTDSATKNETEPPASKLPNVLETHTELLVQSKTEFQNVLPVSQATTVRSAHTVEVVEESELHATLDQASEPQATLDQASELQATPDQASEPQATLDQASEPQVTLDQASEPQTTTLTVQFLEDEELMPEVYQDPFEVSLRYMEKHNILQIFQDITENLVYEKPEDPLQFMLKQVQTMINNRNQEEKEE</sequence>
<dbReference type="CTD" id="152405"/>
<feature type="compositionally biased region" description="Acidic residues" evidence="1">
    <location>
        <begin position="62"/>
        <end position="71"/>
    </location>
</feature>
<dbReference type="KEGG" id="emc:129325972"/>
<evidence type="ECO:0000313" key="3">
    <source>
        <dbReference type="RefSeq" id="XP_054829974.1"/>
    </source>
</evidence>
<feature type="region of interest" description="Disordered" evidence="1">
    <location>
        <begin position="39"/>
        <end position="88"/>
    </location>
</feature>
<gene>
    <name evidence="3" type="primary">TEX55</name>
</gene>
<dbReference type="Proteomes" id="UP001190640">
    <property type="component" value="Chromosome 3"/>
</dbReference>
<dbReference type="Pfam" id="PF17819">
    <property type="entry name" value="Tex55"/>
    <property type="match status" value="1"/>
</dbReference>
<dbReference type="PANTHER" id="PTHR47110">
    <property type="entry name" value="TESTIS-SPECIFIC EXPRESSED PROTEIN 55"/>
    <property type="match status" value="1"/>
</dbReference>
<dbReference type="RefSeq" id="XP_054829974.1">
    <property type="nucleotide sequence ID" value="XM_054973999.1"/>
</dbReference>
<dbReference type="GeneID" id="129325972"/>
<organism evidence="2 3">
    <name type="scientific">Eublepharis macularius</name>
    <name type="common">Leopard gecko</name>
    <name type="synonym">Cyrtodactylus macularius</name>
    <dbReference type="NCBI Taxonomy" id="481883"/>
    <lineage>
        <taxon>Eukaryota</taxon>
        <taxon>Metazoa</taxon>
        <taxon>Chordata</taxon>
        <taxon>Craniata</taxon>
        <taxon>Vertebrata</taxon>
        <taxon>Euteleostomi</taxon>
        <taxon>Lepidosauria</taxon>
        <taxon>Squamata</taxon>
        <taxon>Bifurcata</taxon>
        <taxon>Gekkota</taxon>
        <taxon>Eublepharidae</taxon>
        <taxon>Eublepharinae</taxon>
        <taxon>Eublepharis</taxon>
    </lineage>
</organism>
<evidence type="ECO:0000256" key="1">
    <source>
        <dbReference type="SAM" id="MobiDB-lite"/>
    </source>
</evidence>
<evidence type="ECO:0000313" key="2">
    <source>
        <dbReference type="Proteomes" id="UP001190640"/>
    </source>
</evidence>
<protein>
    <submittedName>
        <fullName evidence="3">Testis-specific expressed protein 55 isoform X1</fullName>
    </submittedName>
</protein>
<dbReference type="PANTHER" id="PTHR47110:SF3">
    <property type="entry name" value="TESTIS-SPECIFIC EXPRESSED PROTEIN 55-LIKE"/>
    <property type="match status" value="1"/>
</dbReference>
<dbReference type="Gene3D" id="1.20.890.10">
    <property type="entry name" value="cAMP-dependent protein kinase regulatory subunit, dimerization-anchoring domain"/>
    <property type="match status" value="1"/>
</dbReference>